<accession>A0ABP8UFB1</accession>
<organism evidence="2 3">
    <name type="scientific">Actinoallomurus vinaceus</name>
    <dbReference type="NCBI Taxonomy" id="1080074"/>
    <lineage>
        <taxon>Bacteria</taxon>
        <taxon>Bacillati</taxon>
        <taxon>Actinomycetota</taxon>
        <taxon>Actinomycetes</taxon>
        <taxon>Streptosporangiales</taxon>
        <taxon>Thermomonosporaceae</taxon>
        <taxon>Actinoallomurus</taxon>
    </lineage>
</organism>
<gene>
    <name evidence="2" type="ORF">GCM10023196_057530</name>
</gene>
<protein>
    <submittedName>
        <fullName evidence="2">Uncharacterized protein</fullName>
    </submittedName>
</protein>
<name>A0ABP8UFB1_9ACTN</name>
<dbReference type="Proteomes" id="UP001501442">
    <property type="component" value="Unassembled WGS sequence"/>
</dbReference>
<keyword evidence="3" id="KW-1185">Reference proteome</keyword>
<sequence length="112" mass="12214">MDVIFPTEAVTGDAGAEPPHRGFQGVVPLEKHKAPGEVDRRSTSTRGRVGRGGVEPPTFRFSGVATTLLRDSMPRWTVVGVRRRLSTVADVAPRAYRAHPTHSRESESPEGR</sequence>
<feature type="region of interest" description="Disordered" evidence="1">
    <location>
        <begin position="93"/>
        <end position="112"/>
    </location>
</feature>
<proteinExistence type="predicted"/>
<reference evidence="3" key="1">
    <citation type="journal article" date="2019" name="Int. J. Syst. Evol. Microbiol.">
        <title>The Global Catalogue of Microorganisms (GCM) 10K type strain sequencing project: providing services to taxonomists for standard genome sequencing and annotation.</title>
        <authorList>
            <consortium name="The Broad Institute Genomics Platform"/>
            <consortium name="The Broad Institute Genome Sequencing Center for Infectious Disease"/>
            <person name="Wu L."/>
            <person name="Ma J."/>
        </authorList>
    </citation>
    <scope>NUCLEOTIDE SEQUENCE [LARGE SCALE GENOMIC DNA]</scope>
    <source>
        <strain evidence="3">JCM 17939</strain>
    </source>
</reference>
<dbReference type="EMBL" id="BAABHK010000008">
    <property type="protein sequence ID" value="GAA4630788.1"/>
    <property type="molecule type" value="Genomic_DNA"/>
</dbReference>
<evidence type="ECO:0000256" key="1">
    <source>
        <dbReference type="SAM" id="MobiDB-lite"/>
    </source>
</evidence>
<feature type="region of interest" description="Disordered" evidence="1">
    <location>
        <begin position="1"/>
        <end position="56"/>
    </location>
</feature>
<evidence type="ECO:0000313" key="2">
    <source>
        <dbReference type="EMBL" id="GAA4630788.1"/>
    </source>
</evidence>
<evidence type="ECO:0000313" key="3">
    <source>
        <dbReference type="Proteomes" id="UP001501442"/>
    </source>
</evidence>
<comment type="caution">
    <text evidence="2">The sequence shown here is derived from an EMBL/GenBank/DDBJ whole genome shotgun (WGS) entry which is preliminary data.</text>
</comment>
<feature type="compositionally biased region" description="Basic and acidic residues" evidence="1">
    <location>
        <begin position="29"/>
        <end position="42"/>
    </location>
</feature>
<feature type="compositionally biased region" description="Basic and acidic residues" evidence="1">
    <location>
        <begin position="102"/>
        <end position="112"/>
    </location>
</feature>